<sequence>MSFEVLGSGDSRRPEKPFLEEEVFAAPSNHCRDKASEPDGFAMAQKVVGKVVLICWHVFVEGKQSLDIVFIANEAIDSRLKNNNMGVIFKMDIKKA</sequence>
<protein>
    <submittedName>
        <fullName evidence="1">Uncharacterized protein</fullName>
    </submittedName>
</protein>
<dbReference type="EMBL" id="QGNW01002573">
    <property type="protein sequence ID" value="RVW17804.1"/>
    <property type="molecule type" value="Genomic_DNA"/>
</dbReference>
<name>A0A438C3H8_VITVI</name>
<comment type="caution">
    <text evidence="1">The sequence shown here is derived from an EMBL/GenBank/DDBJ whole genome shotgun (WGS) entry which is preliminary data.</text>
</comment>
<dbReference type="AlphaFoldDB" id="A0A438C3H8"/>
<organism evidence="1 2">
    <name type="scientific">Vitis vinifera</name>
    <name type="common">Grape</name>
    <dbReference type="NCBI Taxonomy" id="29760"/>
    <lineage>
        <taxon>Eukaryota</taxon>
        <taxon>Viridiplantae</taxon>
        <taxon>Streptophyta</taxon>
        <taxon>Embryophyta</taxon>
        <taxon>Tracheophyta</taxon>
        <taxon>Spermatophyta</taxon>
        <taxon>Magnoliopsida</taxon>
        <taxon>eudicotyledons</taxon>
        <taxon>Gunneridae</taxon>
        <taxon>Pentapetalae</taxon>
        <taxon>rosids</taxon>
        <taxon>Vitales</taxon>
        <taxon>Vitaceae</taxon>
        <taxon>Viteae</taxon>
        <taxon>Vitis</taxon>
    </lineage>
</organism>
<evidence type="ECO:0000313" key="2">
    <source>
        <dbReference type="Proteomes" id="UP000288805"/>
    </source>
</evidence>
<accession>A0A438C3H8</accession>
<gene>
    <name evidence="1" type="ORF">CK203_078661</name>
</gene>
<proteinExistence type="predicted"/>
<reference evidence="1 2" key="1">
    <citation type="journal article" date="2018" name="PLoS Genet.">
        <title>Population sequencing reveals clonal diversity and ancestral inbreeding in the grapevine cultivar Chardonnay.</title>
        <authorList>
            <person name="Roach M.J."/>
            <person name="Johnson D.L."/>
            <person name="Bohlmann J."/>
            <person name="van Vuuren H.J."/>
            <person name="Jones S.J."/>
            <person name="Pretorius I.S."/>
            <person name="Schmidt S.A."/>
            <person name="Borneman A.R."/>
        </authorList>
    </citation>
    <scope>NUCLEOTIDE SEQUENCE [LARGE SCALE GENOMIC DNA]</scope>
    <source>
        <strain evidence="2">cv. Chardonnay</strain>
        <tissue evidence="1">Leaf</tissue>
    </source>
</reference>
<dbReference type="Proteomes" id="UP000288805">
    <property type="component" value="Unassembled WGS sequence"/>
</dbReference>
<evidence type="ECO:0000313" key="1">
    <source>
        <dbReference type="EMBL" id="RVW17804.1"/>
    </source>
</evidence>